<protein>
    <submittedName>
        <fullName evidence="2">Arginase family</fullName>
    </submittedName>
</protein>
<accession>A0A2N3I8Q2</accession>
<dbReference type="PROSITE" id="PS51409">
    <property type="entry name" value="ARGINASE_2"/>
    <property type="match status" value="1"/>
</dbReference>
<evidence type="ECO:0000313" key="3">
    <source>
        <dbReference type="Proteomes" id="UP000233387"/>
    </source>
</evidence>
<sequence>MIDLMIFFNNLDEELWQNCKEDVTCIYNQISIHAHQFPNWQEADLAIIGLIEERGTQRNIGVAGAADAFRKHFYKLRKSKVSYKVVDLGNLRPAPSLQETYQRLKVVCELLLAENTIPVIIGSSNDMMIGQFWAYQGLEQPISIANIDCTVDVDELDNEPNKKHLLQILTHQPNYLFNFSQVGHQGYLCSASFLDIFEKMYFDVYGVGKIRENLLNVEPVIRDADMVAIDISAIRKADAGASIYAQPFGLTSDEMAQLCWYAGISPKVSSIGFYEYNPQLDTHGHNAQVLAVLVWYFIEGFYHRKPKLDLKNTPDFQKFIVPLTESVNAPTLTFYKQLSTGYWWLEVPYTTIQVEPILIACSYQDYLSAVEGGIIPDRWISSQAKMP</sequence>
<evidence type="ECO:0000313" key="2">
    <source>
        <dbReference type="EMBL" id="PKQ66714.1"/>
    </source>
</evidence>
<dbReference type="GO" id="GO:0046872">
    <property type="term" value="F:metal ion binding"/>
    <property type="evidence" value="ECO:0007669"/>
    <property type="project" value="InterPro"/>
</dbReference>
<comment type="caution">
    <text evidence="2">The sequence shown here is derived from an EMBL/GenBank/DDBJ whole genome shotgun (WGS) entry which is preliminary data.</text>
</comment>
<dbReference type="InterPro" id="IPR023696">
    <property type="entry name" value="Ureohydrolase_dom_sf"/>
</dbReference>
<dbReference type="Proteomes" id="UP000233387">
    <property type="component" value="Unassembled WGS sequence"/>
</dbReference>
<reference evidence="2 3" key="1">
    <citation type="submission" date="2017-06" db="EMBL/GenBank/DDBJ databases">
        <title>Raineya orbicola gen. nov., sp. nov. a slightly thermophilic bacterium of the phylum Bacteroidetes and the description of Raineyaceae fam. nov.</title>
        <authorList>
            <person name="Albuquerque L."/>
            <person name="Polonia A.R.M."/>
            <person name="Barroso C."/>
            <person name="Froufe H.J.C."/>
            <person name="Lage O."/>
            <person name="Lobo-Da-Cunha A."/>
            <person name="Egas C."/>
            <person name="Da Costa M.S."/>
        </authorList>
    </citation>
    <scope>NUCLEOTIDE SEQUENCE [LARGE SCALE GENOMIC DNA]</scope>
    <source>
        <strain evidence="2 3">SPSPC-11</strain>
    </source>
</reference>
<dbReference type="RefSeq" id="WP_101359546.1">
    <property type="nucleotide sequence ID" value="NZ_NKXO01000043.1"/>
</dbReference>
<dbReference type="Gene3D" id="3.40.800.10">
    <property type="entry name" value="Ureohydrolase domain"/>
    <property type="match status" value="1"/>
</dbReference>
<proteinExistence type="inferred from homology"/>
<dbReference type="GO" id="GO:0016813">
    <property type="term" value="F:hydrolase activity, acting on carbon-nitrogen (but not peptide) bonds, in linear amidines"/>
    <property type="evidence" value="ECO:0007669"/>
    <property type="project" value="UniProtKB-ARBA"/>
</dbReference>
<name>A0A2N3I8Q2_9BACT</name>
<dbReference type="SUPFAM" id="SSF52768">
    <property type="entry name" value="Arginase/deacetylase"/>
    <property type="match status" value="1"/>
</dbReference>
<dbReference type="InterPro" id="IPR006035">
    <property type="entry name" value="Ureohydrolase"/>
</dbReference>
<dbReference type="AlphaFoldDB" id="A0A2N3I8Q2"/>
<dbReference type="EMBL" id="NKXO01000043">
    <property type="protein sequence ID" value="PKQ66714.1"/>
    <property type="molecule type" value="Genomic_DNA"/>
</dbReference>
<evidence type="ECO:0000256" key="1">
    <source>
        <dbReference type="PROSITE-ProRule" id="PRU00742"/>
    </source>
</evidence>
<dbReference type="Pfam" id="PF00491">
    <property type="entry name" value="Arginase"/>
    <property type="match status" value="1"/>
</dbReference>
<organism evidence="2 3">
    <name type="scientific">Raineya orbicola</name>
    <dbReference type="NCBI Taxonomy" id="2016530"/>
    <lineage>
        <taxon>Bacteria</taxon>
        <taxon>Pseudomonadati</taxon>
        <taxon>Bacteroidota</taxon>
        <taxon>Cytophagia</taxon>
        <taxon>Cytophagales</taxon>
        <taxon>Raineyaceae</taxon>
        <taxon>Raineya</taxon>
    </lineage>
</organism>
<gene>
    <name evidence="2" type="ORF">Rain11_2282</name>
</gene>
<keyword evidence="3" id="KW-1185">Reference proteome</keyword>
<dbReference type="CDD" id="cd09988">
    <property type="entry name" value="Formimidoylglutamase"/>
    <property type="match status" value="1"/>
</dbReference>
<comment type="similarity">
    <text evidence="1">Belongs to the arginase family.</text>
</comment>
<dbReference type="OrthoDB" id="931936at2"/>